<reference evidence="1 2" key="2">
    <citation type="submission" date="2024-02" db="EMBL/GenBank/DDBJ databases">
        <title>The Genome Sequence of Enterococcus diestrammenae JM9A.</title>
        <authorList>
            <person name="Earl A."/>
            <person name="Manson A."/>
            <person name="Gilmore M."/>
            <person name="Sanders J."/>
            <person name="Shea T."/>
            <person name="Howe W."/>
            <person name="Livny J."/>
            <person name="Cuomo C."/>
            <person name="Neafsey D."/>
            <person name="Birren B."/>
        </authorList>
    </citation>
    <scope>NUCLEOTIDE SEQUENCE [LARGE SCALE GENOMIC DNA]</scope>
    <source>
        <strain evidence="1 2">JM9A</strain>
    </source>
</reference>
<comment type="caution">
    <text evidence="1">The sequence shown here is derived from an EMBL/GenBank/DDBJ whole genome shotgun (WGS) entry which is preliminary data.</text>
</comment>
<evidence type="ECO:0000313" key="1">
    <source>
        <dbReference type="EMBL" id="MEO1783004.1"/>
    </source>
</evidence>
<dbReference type="Proteomes" id="UP001429357">
    <property type="component" value="Unassembled WGS sequence"/>
</dbReference>
<reference evidence="2" key="1">
    <citation type="submission" date="2016-06" db="EMBL/GenBank/DDBJ databases">
        <title>Four novel species of enterococci isolated from chicken manure.</title>
        <authorList>
            <person name="Van Tyne D."/>
        </authorList>
    </citation>
    <scope>NUCLEOTIDE SEQUENCE [LARGE SCALE GENOMIC DNA]</scope>
    <source>
        <strain evidence="2">JM9A</strain>
    </source>
</reference>
<evidence type="ECO:0000313" key="2">
    <source>
        <dbReference type="Proteomes" id="UP001429357"/>
    </source>
</evidence>
<proteinExistence type="predicted"/>
<dbReference type="EMBL" id="MAEI02000001">
    <property type="protein sequence ID" value="MEO1783004.1"/>
    <property type="molecule type" value="Genomic_DNA"/>
</dbReference>
<accession>A0ABV0F6X3</accession>
<name>A0ABV0F6X3_9ENTE</name>
<gene>
    <name evidence="1" type="ORF">BAU18_002622</name>
</gene>
<organism evidence="1 2">
    <name type="scientific">Enterococcus diestrammenae</name>
    <dbReference type="NCBI Taxonomy" id="1155073"/>
    <lineage>
        <taxon>Bacteria</taxon>
        <taxon>Bacillati</taxon>
        <taxon>Bacillota</taxon>
        <taxon>Bacilli</taxon>
        <taxon>Lactobacillales</taxon>
        <taxon>Enterococcaceae</taxon>
        <taxon>Enterococcus</taxon>
    </lineage>
</organism>
<protein>
    <submittedName>
        <fullName evidence="1">Uncharacterized protein</fullName>
    </submittedName>
</protein>
<sequence>MFEKSEQRFLTLFIKEGVLLELQLYEWWLKDRS</sequence>
<keyword evidence="2" id="KW-1185">Reference proteome</keyword>